<organism evidence="2 3">
    <name type="scientific">Rhodoferax saidenbachensis</name>
    <dbReference type="NCBI Taxonomy" id="1484693"/>
    <lineage>
        <taxon>Bacteria</taxon>
        <taxon>Pseudomonadati</taxon>
        <taxon>Pseudomonadota</taxon>
        <taxon>Betaproteobacteria</taxon>
        <taxon>Burkholderiales</taxon>
        <taxon>Comamonadaceae</taxon>
        <taxon>Rhodoferax</taxon>
    </lineage>
</organism>
<dbReference type="eggNOG" id="COG0834">
    <property type="taxonomic scope" value="Bacteria"/>
</dbReference>
<evidence type="ECO:0000313" key="2">
    <source>
        <dbReference type="EMBL" id="APW43591.1"/>
    </source>
</evidence>
<evidence type="ECO:0000256" key="1">
    <source>
        <dbReference type="SAM" id="SignalP"/>
    </source>
</evidence>
<protein>
    <submittedName>
        <fullName evidence="2">Uncharacterized protein</fullName>
    </submittedName>
</protein>
<dbReference type="AlphaFoldDB" id="A0A1P8KC59"/>
<feature type="signal peptide" evidence="1">
    <location>
        <begin position="1"/>
        <end position="35"/>
    </location>
</feature>
<sequence length="302" mass="34031">MYCCVPKPPWFTHAVRFVLTAGLCALALTPAPARAEKFNLVYARQYAETDSRLDYPVRLLELALKKAGADYNIQSDARSMSQDASLKRLAEGGSVNVVWTMTSKQREQELLPIRIPLDKGLFGYRIAFVRQQDRNALAKVKTLADMRRFAAGQGHDWPDTQILQGNGLNVVTAPAFDGLFNMLRAGRFDYFPRSVLEIWDEEEQAGAQQLVVDDKIVLHYPAAIYYFVNKKDRALASALERGLNKAIADGSFDTLFYERYGEPIKRANLRQRSAIALKNPLLPPETPLSRKALWLDINALPK</sequence>
<evidence type="ECO:0000313" key="3">
    <source>
        <dbReference type="Proteomes" id="UP000186110"/>
    </source>
</evidence>
<reference evidence="2 3" key="1">
    <citation type="submission" date="2017-01" db="EMBL/GenBank/DDBJ databases">
        <authorList>
            <person name="Mah S.A."/>
            <person name="Swanson W.J."/>
            <person name="Moy G.W."/>
            <person name="Vacquier V.D."/>
        </authorList>
    </citation>
    <scope>NUCLEOTIDE SEQUENCE [LARGE SCALE GENOMIC DNA]</scope>
    <source>
        <strain evidence="2 3">DSM 22694</strain>
    </source>
</reference>
<feature type="chain" id="PRO_5010361470" evidence="1">
    <location>
        <begin position="36"/>
        <end position="302"/>
    </location>
</feature>
<dbReference type="KEGG" id="rsb:RS694_14315"/>
<keyword evidence="3" id="KW-1185">Reference proteome</keyword>
<keyword evidence="1" id="KW-0732">Signal</keyword>
<name>A0A1P8KC59_9BURK</name>
<gene>
    <name evidence="2" type="ORF">RS694_14315</name>
</gene>
<dbReference type="EMBL" id="CP019239">
    <property type="protein sequence ID" value="APW43591.1"/>
    <property type="molecule type" value="Genomic_DNA"/>
</dbReference>
<dbReference type="Proteomes" id="UP000186110">
    <property type="component" value="Chromosome"/>
</dbReference>
<dbReference type="SUPFAM" id="SSF53850">
    <property type="entry name" value="Periplasmic binding protein-like II"/>
    <property type="match status" value="1"/>
</dbReference>
<dbReference type="STRING" id="1484693.RS694_14315"/>
<accession>A0A1P8KC59</accession>
<dbReference type="Gene3D" id="3.40.190.10">
    <property type="entry name" value="Periplasmic binding protein-like II"/>
    <property type="match status" value="2"/>
</dbReference>
<proteinExistence type="predicted"/>